<keyword evidence="2" id="KW-0539">Nucleus</keyword>
<protein>
    <recommendedName>
        <fullName evidence="3">Transcription factor CBF/NF-Y/archaeal histone domain-containing protein</fullName>
    </recommendedName>
</protein>
<sequence length="94" mass="9942">LNTSFPVARIKRIMQADEDIGKVAQVTPTVVSRALELFMIKLISASVVQARGPASAGAGTASKGPKRILAQHMKAAVKADDVLDFLSDIVDKVP</sequence>
<dbReference type="HOGENOM" id="CLU_045277_9_0_1"/>
<dbReference type="Gene3D" id="1.10.20.10">
    <property type="entry name" value="Histone, subunit A"/>
    <property type="match status" value="1"/>
</dbReference>
<dbReference type="GO" id="GO:0017025">
    <property type="term" value="F:TBP-class protein binding"/>
    <property type="evidence" value="ECO:0007669"/>
    <property type="project" value="EnsemblFungi"/>
</dbReference>
<dbReference type="CDD" id="cd22906">
    <property type="entry name" value="HFD_DRAP1"/>
    <property type="match status" value="1"/>
</dbReference>
<gene>
    <name evidence="4" type="ORF">DOTSEDRAFT_95993</name>
</gene>
<dbReference type="PANTHER" id="PTHR10252">
    <property type="entry name" value="HISTONE-LIKE TRANSCRIPTION FACTOR CCAAT-RELATED"/>
    <property type="match status" value="1"/>
</dbReference>
<reference evidence="4 5" key="2">
    <citation type="journal article" date="2012" name="PLoS Pathog.">
        <title>Diverse lifestyles and strategies of plant pathogenesis encoded in the genomes of eighteen Dothideomycetes fungi.</title>
        <authorList>
            <person name="Ohm R.A."/>
            <person name="Feau N."/>
            <person name="Henrissat B."/>
            <person name="Schoch C.L."/>
            <person name="Horwitz B.A."/>
            <person name="Barry K.W."/>
            <person name="Condon B.J."/>
            <person name="Copeland A.C."/>
            <person name="Dhillon B."/>
            <person name="Glaser F."/>
            <person name="Hesse C.N."/>
            <person name="Kosti I."/>
            <person name="LaButti K."/>
            <person name="Lindquist E.A."/>
            <person name="Lucas S."/>
            <person name="Salamov A.A."/>
            <person name="Bradshaw R.E."/>
            <person name="Ciuffetti L."/>
            <person name="Hamelin R.C."/>
            <person name="Kema G.H.J."/>
            <person name="Lawrence C."/>
            <person name="Scott J.A."/>
            <person name="Spatafora J.W."/>
            <person name="Turgeon B.G."/>
            <person name="de Wit P.J.G.M."/>
            <person name="Zhong S."/>
            <person name="Goodwin S.B."/>
            <person name="Grigoriev I.V."/>
        </authorList>
    </citation>
    <scope>NUCLEOTIDE SEQUENCE [LARGE SCALE GENOMIC DNA]</scope>
    <source>
        <strain evidence="5">NZE10 / CBS 128990</strain>
    </source>
</reference>
<organism evidence="4 5">
    <name type="scientific">Dothistroma septosporum (strain NZE10 / CBS 128990)</name>
    <name type="common">Red band needle blight fungus</name>
    <name type="synonym">Mycosphaerella pini</name>
    <dbReference type="NCBI Taxonomy" id="675120"/>
    <lineage>
        <taxon>Eukaryota</taxon>
        <taxon>Fungi</taxon>
        <taxon>Dikarya</taxon>
        <taxon>Ascomycota</taxon>
        <taxon>Pezizomycotina</taxon>
        <taxon>Dothideomycetes</taxon>
        <taxon>Dothideomycetidae</taxon>
        <taxon>Mycosphaerellales</taxon>
        <taxon>Mycosphaerellaceae</taxon>
        <taxon>Dothistroma</taxon>
    </lineage>
</organism>
<evidence type="ECO:0000256" key="2">
    <source>
        <dbReference type="ARBA" id="ARBA00023242"/>
    </source>
</evidence>
<dbReference type="GO" id="GO:0017055">
    <property type="term" value="P:negative regulation of RNA polymerase II transcription preinitiation complex assembly"/>
    <property type="evidence" value="ECO:0007669"/>
    <property type="project" value="EnsemblFungi"/>
</dbReference>
<reference evidence="5" key="1">
    <citation type="journal article" date="2012" name="PLoS Genet.">
        <title>The genomes of the fungal plant pathogens Cladosporium fulvum and Dothistroma septosporum reveal adaptation to different hosts and lifestyles but also signatures of common ancestry.</title>
        <authorList>
            <person name="de Wit P.J.G.M."/>
            <person name="van der Burgt A."/>
            <person name="Oekmen B."/>
            <person name="Stergiopoulos I."/>
            <person name="Abd-Elsalam K.A."/>
            <person name="Aerts A.L."/>
            <person name="Bahkali A.H."/>
            <person name="Beenen H.G."/>
            <person name="Chettri P."/>
            <person name="Cox M.P."/>
            <person name="Datema E."/>
            <person name="de Vries R.P."/>
            <person name="Dhillon B."/>
            <person name="Ganley A.R."/>
            <person name="Griffiths S.A."/>
            <person name="Guo Y."/>
            <person name="Hamelin R.C."/>
            <person name="Henrissat B."/>
            <person name="Kabir M.S."/>
            <person name="Jashni M.K."/>
            <person name="Kema G."/>
            <person name="Klaubauf S."/>
            <person name="Lapidus A."/>
            <person name="Levasseur A."/>
            <person name="Lindquist E."/>
            <person name="Mehrabi R."/>
            <person name="Ohm R.A."/>
            <person name="Owen T.J."/>
            <person name="Salamov A."/>
            <person name="Schwelm A."/>
            <person name="Schijlen E."/>
            <person name="Sun H."/>
            <person name="van den Burg H.A."/>
            <person name="van Ham R.C.H.J."/>
            <person name="Zhang S."/>
            <person name="Goodwin S.B."/>
            <person name="Grigoriev I.V."/>
            <person name="Collemare J."/>
            <person name="Bradshaw R.E."/>
        </authorList>
    </citation>
    <scope>NUCLEOTIDE SEQUENCE [LARGE SCALE GENOMIC DNA]</scope>
    <source>
        <strain evidence="5">NZE10 / CBS 128990</strain>
    </source>
</reference>
<dbReference type="GO" id="GO:0046982">
    <property type="term" value="F:protein heterodimerization activity"/>
    <property type="evidence" value="ECO:0007669"/>
    <property type="project" value="InterPro"/>
</dbReference>
<comment type="subcellular location">
    <subcellularLocation>
        <location evidence="1">Nucleus</location>
    </subcellularLocation>
</comment>
<evidence type="ECO:0000313" key="5">
    <source>
        <dbReference type="Proteomes" id="UP000016933"/>
    </source>
</evidence>
<proteinExistence type="predicted"/>
<dbReference type="GO" id="GO:0016251">
    <property type="term" value="F:RNA polymerase II general transcription initiation factor activity"/>
    <property type="evidence" value="ECO:0007669"/>
    <property type="project" value="TreeGrafter"/>
</dbReference>
<dbReference type="InterPro" id="IPR003958">
    <property type="entry name" value="CBFA_NFYB_domain"/>
</dbReference>
<dbReference type="GO" id="GO:0001046">
    <property type="term" value="F:core promoter sequence-specific DNA binding"/>
    <property type="evidence" value="ECO:0007669"/>
    <property type="project" value="EnsemblFungi"/>
</dbReference>
<dbReference type="InterPro" id="IPR009072">
    <property type="entry name" value="Histone-fold"/>
</dbReference>
<dbReference type="OrthoDB" id="653904at2759"/>
<dbReference type="GO" id="GO:0034605">
    <property type="term" value="P:cellular response to heat"/>
    <property type="evidence" value="ECO:0007669"/>
    <property type="project" value="EnsemblFungi"/>
</dbReference>
<keyword evidence="5" id="KW-1185">Reference proteome</keyword>
<dbReference type="InterPro" id="IPR050568">
    <property type="entry name" value="Transcr_DNA_Rep_Reg"/>
</dbReference>
<dbReference type="GO" id="GO:0003682">
    <property type="term" value="F:chromatin binding"/>
    <property type="evidence" value="ECO:0007669"/>
    <property type="project" value="EnsemblFungi"/>
</dbReference>
<dbReference type="AlphaFoldDB" id="N1PS84"/>
<dbReference type="GO" id="GO:0003713">
    <property type="term" value="F:transcription coactivator activity"/>
    <property type="evidence" value="ECO:0007669"/>
    <property type="project" value="EnsemblFungi"/>
</dbReference>
<feature type="non-terminal residue" evidence="4">
    <location>
        <position position="94"/>
    </location>
</feature>
<evidence type="ECO:0000313" key="4">
    <source>
        <dbReference type="EMBL" id="EME45284.1"/>
    </source>
</evidence>
<dbReference type="OMA" id="AHKQCIE"/>
<dbReference type="Pfam" id="PF00808">
    <property type="entry name" value="CBFD_NFYB_HMF"/>
    <property type="match status" value="1"/>
</dbReference>
<evidence type="ECO:0000259" key="3">
    <source>
        <dbReference type="Pfam" id="PF00808"/>
    </source>
</evidence>
<dbReference type="eggNOG" id="KOG1659">
    <property type="taxonomic scope" value="Eukaryota"/>
</dbReference>
<name>N1PS84_DOTSN</name>
<feature type="domain" description="Transcription factor CBF/NF-Y/archaeal histone" evidence="3">
    <location>
        <begin position="4"/>
        <end position="49"/>
    </location>
</feature>
<evidence type="ECO:0000256" key="1">
    <source>
        <dbReference type="ARBA" id="ARBA00004123"/>
    </source>
</evidence>
<dbReference type="STRING" id="675120.N1PS84"/>
<accession>N1PS84</accession>
<dbReference type="Proteomes" id="UP000016933">
    <property type="component" value="Unassembled WGS sequence"/>
</dbReference>
<feature type="non-terminal residue" evidence="4">
    <location>
        <position position="1"/>
    </location>
</feature>
<dbReference type="GO" id="GO:0003714">
    <property type="term" value="F:transcription corepressor activity"/>
    <property type="evidence" value="ECO:0007669"/>
    <property type="project" value="EnsemblFungi"/>
</dbReference>
<dbReference type="EMBL" id="KB446538">
    <property type="protein sequence ID" value="EME45284.1"/>
    <property type="molecule type" value="Genomic_DNA"/>
</dbReference>
<dbReference type="GO" id="GO:0045944">
    <property type="term" value="P:positive regulation of transcription by RNA polymerase II"/>
    <property type="evidence" value="ECO:0007669"/>
    <property type="project" value="EnsemblFungi"/>
</dbReference>
<dbReference type="GO" id="GO:0017054">
    <property type="term" value="C:negative cofactor 2 complex"/>
    <property type="evidence" value="ECO:0007669"/>
    <property type="project" value="EnsemblFungi"/>
</dbReference>
<dbReference type="PANTHER" id="PTHR10252:SF5">
    <property type="entry name" value="DR1-ASSOCIATED COREPRESSOR"/>
    <property type="match status" value="1"/>
</dbReference>
<dbReference type="SUPFAM" id="SSF47113">
    <property type="entry name" value="Histone-fold"/>
    <property type="match status" value="1"/>
</dbReference>
<dbReference type="GO" id="GO:0051123">
    <property type="term" value="P:RNA polymerase II preinitiation complex assembly"/>
    <property type="evidence" value="ECO:0007669"/>
    <property type="project" value="EnsemblFungi"/>
</dbReference>